<reference evidence="5 6" key="1">
    <citation type="journal article" date="2019" name="Int. J. Syst. Evol. Microbiol.">
        <title>The Global Catalogue of Microorganisms (GCM) 10K type strain sequencing project: providing services to taxonomists for standard genome sequencing and annotation.</title>
        <authorList>
            <consortium name="The Broad Institute Genomics Platform"/>
            <consortium name="The Broad Institute Genome Sequencing Center for Infectious Disease"/>
            <person name="Wu L."/>
            <person name="Ma J."/>
        </authorList>
    </citation>
    <scope>NUCLEOTIDE SEQUENCE [LARGE SCALE GENOMIC DNA]</scope>
    <source>
        <strain evidence="5 6">JCM 14330</strain>
    </source>
</reference>
<organism evidence="5 6">
    <name type="scientific">Pigmentiphaga daeguensis</name>
    <dbReference type="NCBI Taxonomy" id="414049"/>
    <lineage>
        <taxon>Bacteria</taxon>
        <taxon>Pseudomonadati</taxon>
        <taxon>Pseudomonadota</taxon>
        <taxon>Betaproteobacteria</taxon>
        <taxon>Burkholderiales</taxon>
        <taxon>Alcaligenaceae</taxon>
        <taxon>Pigmentiphaga</taxon>
    </lineage>
</organism>
<dbReference type="PANTHER" id="PTHR42679:SF2">
    <property type="entry name" value="S-METHYL-5'-THIOADENOSINE PHOSPHORYLASE"/>
    <property type="match status" value="1"/>
</dbReference>
<dbReference type="InterPro" id="IPR010044">
    <property type="entry name" value="MTAP"/>
</dbReference>
<dbReference type="SUPFAM" id="SSF53167">
    <property type="entry name" value="Purine and uridine phosphorylases"/>
    <property type="match status" value="1"/>
</dbReference>
<proteinExistence type="inferred from homology"/>
<feature type="binding site" evidence="3">
    <location>
        <begin position="51"/>
        <end position="52"/>
    </location>
    <ligand>
        <name>phosphate</name>
        <dbReference type="ChEBI" id="CHEBI:43474"/>
    </ligand>
</feature>
<comment type="pathway">
    <text evidence="3">Purine metabolism; purine nucleoside salvage.</text>
</comment>
<feature type="binding site" evidence="3">
    <location>
        <position position="185"/>
    </location>
    <ligand>
        <name>phosphate</name>
        <dbReference type="ChEBI" id="CHEBI:43474"/>
    </ligand>
</feature>
<dbReference type="PANTHER" id="PTHR42679">
    <property type="entry name" value="S-METHYL-5'-THIOADENOSINE PHOSPHORYLASE"/>
    <property type="match status" value="1"/>
</dbReference>
<keyword evidence="3" id="KW-0660">Purine salvage</keyword>
<comment type="similarity">
    <text evidence="3">Belongs to the PNP/MTAP phosphorylase family. MTAP subfamily.</text>
</comment>
<feature type="binding site" evidence="3">
    <location>
        <position position="8"/>
    </location>
    <ligand>
        <name>phosphate</name>
        <dbReference type="ChEBI" id="CHEBI:43474"/>
    </ligand>
</feature>
<feature type="site" description="Important for substrate specificity" evidence="3">
    <location>
        <position position="166"/>
    </location>
</feature>
<comment type="miscellaneous">
    <text evidence="3">Although this enzyme belongs to the family of MTA phosphorylases based on sequence homology, it has been shown that conserved amino acid substitutions in the substrate binding pocket convert the substrate specificity of this enzyme from 6-aminopurines to 6-oxopurines.</text>
</comment>
<name>A0ABN1B427_9BURK</name>
<keyword evidence="2 3" id="KW-0808">Transferase</keyword>
<dbReference type="RefSeq" id="WP_087837409.1">
    <property type="nucleotide sequence ID" value="NZ_BAAAEN010000001.1"/>
</dbReference>
<keyword evidence="1 3" id="KW-0328">Glycosyltransferase</keyword>
<evidence type="ECO:0000313" key="5">
    <source>
        <dbReference type="EMBL" id="GAA0489775.1"/>
    </source>
</evidence>
<protein>
    <recommendedName>
        <fullName evidence="3">Probable S-methyl-5'-thioinosine phosphorylase</fullName>
        <ecNumber evidence="3">2.4.2.44</ecNumber>
    </recommendedName>
    <alternativeName>
        <fullName evidence="3">5'-methylthioinosine phosphorylase</fullName>
        <shortName evidence="3">MTI phosphorylase</shortName>
        <shortName evidence="3">MTIP</shortName>
    </alternativeName>
</protein>
<sequence>MQAIIGGTGLYHLTGLVVTRRQVVRTPYGEPSGALTYGRIGDGAEIVFLARHGYGHTLAPHRINYRANLWALHEVGVRRIVSVATVGGIAGPLVPGVIVVPDQIIDYTTERPRTFFEGGDQPVAHVDMTQPYGAAMRHDLLESARTCGIDVVDGGVYGCTQGPRLETAAEIRRMGRDGCDMVGMTGMPEAALARELDLDYAALCLVTNDAAGQRASVDEISMQGMRVVVDDSMQNVHRILGQLVGTTCGDGAT</sequence>
<keyword evidence="6" id="KW-1185">Reference proteome</keyword>
<dbReference type="NCBIfam" id="NF006599">
    <property type="entry name" value="PRK09136.1"/>
    <property type="match status" value="1"/>
</dbReference>
<dbReference type="Proteomes" id="UP001501706">
    <property type="component" value="Unassembled WGS sequence"/>
</dbReference>
<comment type="subunit">
    <text evidence="3">Homotrimer.</text>
</comment>
<gene>
    <name evidence="5" type="ORF">GCM10009097_01540</name>
</gene>
<comment type="catalytic activity">
    <reaction evidence="3">
        <text>S-methyl-5'-thioinosine + phosphate = 5-(methylsulfanyl)-alpha-D-ribose 1-phosphate + hypoxanthine</text>
        <dbReference type="Rhea" id="RHEA:30643"/>
        <dbReference type="ChEBI" id="CHEBI:17368"/>
        <dbReference type="ChEBI" id="CHEBI:43474"/>
        <dbReference type="ChEBI" id="CHEBI:48595"/>
        <dbReference type="ChEBI" id="CHEBI:58533"/>
        <dbReference type="EC" id="2.4.2.44"/>
    </reaction>
</comment>
<feature type="binding site" evidence="3">
    <location>
        <position position="184"/>
    </location>
    <ligand>
        <name>substrate</name>
    </ligand>
</feature>
<comment type="caution">
    <text evidence="5">The sequence shown here is derived from an EMBL/GenBank/DDBJ whole genome shotgun (WGS) entry which is preliminary data.</text>
</comment>
<dbReference type="CDD" id="cd09010">
    <property type="entry name" value="MTAP_SsMTAPII_like_MTIP"/>
    <property type="match status" value="1"/>
</dbReference>
<evidence type="ECO:0000256" key="3">
    <source>
        <dbReference type="HAMAP-Rule" id="MF_01963"/>
    </source>
</evidence>
<dbReference type="InterPro" id="IPR000845">
    <property type="entry name" value="Nucleoside_phosphorylase_d"/>
</dbReference>
<dbReference type="Gene3D" id="3.40.50.1580">
    <property type="entry name" value="Nucleoside phosphorylase domain"/>
    <property type="match status" value="1"/>
</dbReference>
<dbReference type="EMBL" id="BAAAEN010000001">
    <property type="protein sequence ID" value="GAA0489775.1"/>
    <property type="molecule type" value="Genomic_DNA"/>
</dbReference>
<dbReference type="EC" id="2.4.2.44" evidence="3"/>
<feature type="binding site" evidence="3">
    <location>
        <begin position="208"/>
        <end position="210"/>
    </location>
    <ligand>
        <name>substrate</name>
    </ligand>
</feature>
<comment type="caution">
    <text evidence="3">Lacks conserved residue(s) required for the propagation of feature annotation.</text>
</comment>
<evidence type="ECO:0000313" key="6">
    <source>
        <dbReference type="Proteomes" id="UP001501706"/>
    </source>
</evidence>
<feature type="domain" description="Nucleoside phosphorylase" evidence="4">
    <location>
        <begin position="3"/>
        <end position="217"/>
    </location>
</feature>
<dbReference type="Pfam" id="PF01048">
    <property type="entry name" value="PNP_UDP_1"/>
    <property type="match status" value="1"/>
</dbReference>
<evidence type="ECO:0000259" key="4">
    <source>
        <dbReference type="Pfam" id="PF01048"/>
    </source>
</evidence>
<feature type="site" description="Important for substrate specificity" evidence="3">
    <location>
        <position position="222"/>
    </location>
</feature>
<accession>A0ABN1B427</accession>
<evidence type="ECO:0000256" key="1">
    <source>
        <dbReference type="ARBA" id="ARBA00022676"/>
    </source>
</evidence>
<dbReference type="HAMAP" id="MF_01963">
    <property type="entry name" value="MTAP"/>
    <property type="match status" value="1"/>
</dbReference>
<dbReference type="InterPro" id="IPR035994">
    <property type="entry name" value="Nucleoside_phosphorylase_sf"/>
</dbReference>
<comment type="function">
    <text evidence="3">Catalyzes the reversible phosphorylation of S-methyl-5'-thioinosine (MTI) to hypoxanthine and 5-methylthioribose-1-phosphate. Involved in the breakdown of S-methyl-5'-thioadenosine (MTA), a major by-product of polyamine biosynthesis. Catabolism of (MTA) occurs via deamination to MTI and phosphorolysis to hypoxanthine.</text>
</comment>
<evidence type="ECO:0000256" key="2">
    <source>
        <dbReference type="ARBA" id="ARBA00022679"/>
    </source>
</evidence>